<gene>
    <name evidence="3" type="ORF">GCM10022214_12560</name>
</gene>
<dbReference type="InterPro" id="IPR001845">
    <property type="entry name" value="HTH_ArsR_DNA-bd_dom"/>
</dbReference>
<protein>
    <recommendedName>
        <fullName evidence="2">HTH arsR-type domain-containing protein</fullName>
    </recommendedName>
</protein>
<dbReference type="PRINTS" id="PR00778">
    <property type="entry name" value="HTHARSR"/>
</dbReference>
<reference evidence="4" key="1">
    <citation type="journal article" date="2019" name="Int. J. Syst. Evol. Microbiol.">
        <title>The Global Catalogue of Microorganisms (GCM) 10K type strain sequencing project: providing services to taxonomists for standard genome sequencing and annotation.</title>
        <authorList>
            <consortium name="The Broad Institute Genomics Platform"/>
            <consortium name="The Broad Institute Genome Sequencing Center for Infectious Disease"/>
            <person name="Wu L."/>
            <person name="Ma J."/>
        </authorList>
    </citation>
    <scope>NUCLEOTIDE SEQUENCE [LARGE SCALE GENOMIC DNA]</scope>
    <source>
        <strain evidence="4">JCM 16702</strain>
    </source>
</reference>
<dbReference type="SUPFAM" id="SSF46785">
    <property type="entry name" value="Winged helix' DNA-binding domain"/>
    <property type="match status" value="1"/>
</dbReference>
<evidence type="ECO:0000259" key="2">
    <source>
        <dbReference type="SMART" id="SM00418"/>
    </source>
</evidence>
<dbReference type="EMBL" id="BAAAZG010000002">
    <property type="protein sequence ID" value="GAA4061137.1"/>
    <property type="molecule type" value="Genomic_DNA"/>
</dbReference>
<comment type="caution">
    <text evidence="3">The sequence shown here is derived from an EMBL/GenBank/DDBJ whole genome shotgun (WGS) entry which is preliminary data.</text>
</comment>
<sequence>MVTVAAARAYVHPETEDISLPRVLFALSEPLRLEMVRRLAEEGEVDSIELGPDLPRSTLTHHTSLLRESGVAFVRAEGRKCMISLRAADLEARFPGLVGAVLAGYGSARADEHHEGSQSGRGQEADQ</sequence>
<proteinExistence type="predicted"/>
<name>A0ABP7V9H4_9ACTN</name>
<dbReference type="Proteomes" id="UP001500683">
    <property type="component" value="Unassembled WGS sequence"/>
</dbReference>
<dbReference type="Gene3D" id="1.10.10.10">
    <property type="entry name" value="Winged helix-like DNA-binding domain superfamily/Winged helix DNA-binding domain"/>
    <property type="match status" value="1"/>
</dbReference>
<dbReference type="SMART" id="SM00418">
    <property type="entry name" value="HTH_ARSR"/>
    <property type="match status" value="1"/>
</dbReference>
<keyword evidence="4" id="KW-1185">Reference proteome</keyword>
<evidence type="ECO:0000313" key="3">
    <source>
        <dbReference type="EMBL" id="GAA4061137.1"/>
    </source>
</evidence>
<feature type="domain" description="HTH arsR-type" evidence="2">
    <location>
        <begin position="22"/>
        <end position="99"/>
    </location>
</feature>
<organism evidence="3 4">
    <name type="scientific">Actinomadura miaoliensis</name>
    <dbReference type="NCBI Taxonomy" id="430685"/>
    <lineage>
        <taxon>Bacteria</taxon>
        <taxon>Bacillati</taxon>
        <taxon>Actinomycetota</taxon>
        <taxon>Actinomycetes</taxon>
        <taxon>Streptosporangiales</taxon>
        <taxon>Thermomonosporaceae</taxon>
        <taxon>Actinomadura</taxon>
    </lineage>
</organism>
<feature type="region of interest" description="Disordered" evidence="1">
    <location>
        <begin position="108"/>
        <end position="127"/>
    </location>
</feature>
<dbReference type="InterPro" id="IPR036390">
    <property type="entry name" value="WH_DNA-bd_sf"/>
</dbReference>
<evidence type="ECO:0000256" key="1">
    <source>
        <dbReference type="SAM" id="MobiDB-lite"/>
    </source>
</evidence>
<dbReference type="InterPro" id="IPR036388">
    <property type="entry name" value="WH-like_DNA-bd_sf"/>
</dbReference>
<accession>A0ABP7V9H4</accession>
<evidence type="ECO:0000313" key="4">
    <source>
        <dbReference type="Proteomes" id="UP001500683"/>
    </source>
</evidence>